<dbReference type="AlphaFoldDB" id="A0A2M9CL06"/>
<reference evidence="2 3" key="1">
    <citation type="submission" date="2017-11" db="EMBL/GenBank/DDBJ databases">
        <title>Genomic Encyclopedia of Archaeal and Bacterial Type Strains, Phase II (KMG-II): From Individual Species to Whole Genera.</title>
        <authorList>
            <person name="Goeker M."/>
        </authorList>
    </citation>
    <scope>NUCLEOTIDE SEQUENCE [LARGE SCALE GENOMIC DNA]</scope>
    <source>
        <strain evidence="2 3">DSM 27393</strain>
    </source>
</reference>
<dbReference type="PANTHER" id="PTHR43433:SF5">
    <property type="entry name" value="AB HYDROLASE-1 DOMAIN-CONTAINING PROTEIN"/>
    <property type="match status" value="1"/>
</dbReference>
<comment type="caution">
    <text evidence="2">The sequence shown here is derived from an EMBL/GenBank/DDBJ whole genome shotgun (WGS) entry which is preliminary data.</text>
</comment>
<evidence type="ECO:0000313" key="2">
    <source>
        <dbReference type="EMBL" id="PJJ72549.1"/>
    </source>
</evidence>
<proteinExistence type="predicted"/>
<dbReference type="SUPFAM" id="SSF53474">
    <property type="entry name" value="alpha/beta-Hydrolases"/>
    <property type="match status" value="1"/>
</dbReference>
<dbReference type="InterPro" id="IPR050471">
    <property type="entry name" value="AB_hydrolase"/>
</dbReference>
<gene>
    <name evidence="2" type="ORF">CLV46_2121</name>
</gene>
<dbReference type="EMBL" id="PGFF01000001">
    <property type="protein sequence ID" value="PJJ72549.1"/>
    <property type="molecule type" value="Genomic_DNA"/>
</dbReference>
<dbReference type="Pfam" id="PF00561">
    <property type="entry name" value="Abhydrolase_1"/>
    <property type="match status" value="1"/>
</dbReference>
<dbReference type="RefSeq" id="WP_100364724.1">
    <property type="nucleotide sequence ID" value="NZ_PGFF01000001.1"/>
</dbReference>
<name>A0A2M9CL06_9MICO</name>
<dbReference type="GO" id="GO:0003824">
    <property type="term" value="F:catalytic activity"/>
    <property type="evidence" value="ECO:0007669"/>
    <property type="project" value="UniProtKB-ARBA"/>
</dbReference>
<dbReference type="InterPro" id="IPR029058">
    <property type="entry name" value="AB_hydrolase_fold"/>
</dbReference>
<keyword evidence="3" id="KW-1185">Reference proteome</keyword>
<feature type="domain" description="AB hydrolase-1" evidence="1">
    <location>
        <begin position="21"/>
        <end position="260"/>
    </location>
</feature>
<dbReference type="OrthoDB" id="9800988at2"/>
<dbReference type="Proteomes" id="UP000228758">
    <property type="component" value="Unassembled WGS sequence"/>
</dbReference>
<protein>
    <submittedName>
        <fullName evidence="2">Pimeloyl-ACP methyl ester carboxylesterase</fullName>
    </submittedName>
</protein>
<dbReference type="Gene3D" id="3.40.50.1820">
    <property type="entry name" value="alpha/beta hydrolase"/>
    <property type="match status" value="1"/>
</dbReference>
<organism evidence="2 3">
    <name type="scientific">Diaminobutyricimonas aerilata</name>
    <dbReference type="NCBI Taxonomy" id="1162967"/>
    <lineage>
        <taxon>Bacteria</taxon>
        <taxon>Bacillati</taxon>
        <taxon>Actinomycetota</taxon>
        <taxon>Actinomycetes</taxon>
        <taxon>Micrococcales</taxon>
        <taxon>Microbacteriaceae</taxon>
        <taxon>Diaminobutyricimonas</taxon>
    </lineage>
</organism>
<evidence type="ECO:0000313" key="3">
    <source>
        <dbReference type="Proteomes" id="UP000228758"/>
    </source>
</evidence>
<dbReference type="PANTHER" id="PTHR43433">
    <property type="entry name" value="HYDROLASE, ALPHA/BETA FOLD FAMILY PROTEIN"/>
    <property type="match status" value="1"/>
</dbReference>
<dbReference type="InterPro" id="IPR000073">
    <property type="entry name" value="AB_hydrolase_1"/>
</dbReference>
<sequence length="276" mass="29487">MTLPDGRSLAWSEWGAPTARPVLFCSGAGMSGSLGFGLDDLDELGLRLVGIDRPGFGRSSGHPELTLDSWVADVRALPAVRDGERPLAVGFSQGSPFALALGASGVVDAVAVVAGLDDVQEARERLVPQVAGMVEEATADPAGFERRFAEMADADGLWSLVLGMSGDADRAFYAGALAEGYRRSLEEGFARGAAGYARELAVTYAPWPFRVEDVHVPVQLWYGLLDTSPVHSPDFGQTLERRLPRARRFAIEDAGSSLLWTRARDILSTLDASAPR</sequence>
<evidence type="ECO:0000259" key="1">
    <source>
        <dbReference type="Pfam" id="PF00561"/>
    </source>
</evidence>
<accession>A0A2M9CL06</accession>